<dbReference type="GO" id="GO:0000160">
    <property type="term" value="P:phosphorelay signal transduction system"/>
    <property type="evidence" value="ECO:0007669"/>
    <property type="project" value="InterPro"/>
</dbReference>
<dbReference type="Pfam" id="PF00072">
    <property type="entry name" value="Response_reg"/>
    <property type="match status" value="1"/>
</dbReference>
<comment type="caution">
    <text evidence="4">The sequence shown here is derived from an EMBL/GenBank/DDBJ whole genome shotgun (WGS) entry which is preliminary data.</text>
</comment>
<dbReference type="EMBL" id="WXYQ01000004">
    <property type="protein sequence ID" value="NBG94873.1"/>
    <property type="molecule type" value="Genomic_DNA"/>
</dbReference>
<dbReference type="InterPro" id="IPR008327">
    <property type="entry name" value="Sig_transdc_resp-reg_antiterm"/>
</dbReference>
<dbReference type="Gene3D" id="1.10.10.10">
    <property type="entry name" value="Winged helix-like DNA-binding domain superfamily/Winged helix DNA-binding domain"/>
    <property type="match status" value="1"/>
</dbReference>
<dbReference type="AlphaFoldDB" id="A0A845Q894"/>
<gene>
    <name evidence="4" type="ORF">GTQ45_03915</name>
</gene>
<keyword evidence="5" id="KW-1185">Reference proteome</keyword>
<dbReference type="Pfam" id="PF03861">
    <property type="entry name" value="ANTAR"/>
    <property type="match status" value="1"/>
</dbReference>
<evidence type="ECO:0000259" key="3">
    <source>
        <dbReference type="PROSITE" id="PS50921"/>
    </source>
</evidence>
<dbReference type="PROSITE" id="PS50921">
    <property type="entry name" value="ANTAR"/>
    <property type="match status" value="1"/>
</dbReference>
<dbReference type="SUPFAM" id="SSF52172">
    <property type="entry name" value="CheY-like"/>
    <property type="match status" value="1"/>
</dbReference>
<dbReference type="PROSITE" id="PS50110">
    <property type="entry name" value="RESPONSE_REGULATORY"/>
    <property type="match status" value="1"/>
</dbReference>
<evidence type="ECO:0000259" key="2">
    <source>
        <dbReference type="PROSITE" id="PS50110"/>
    </source>
</evidence>
<dbReference type="Gene3D" id="3.40.50.2300">
    <property type="match status" value="1"/>
</dbReference>
<dbReference type="SMART" id="SM00448">
    <property type="entry name" value="REC"/>
    <property type="match status" value="1"/>
</dbReference>
<proteinExistence type="predicted"/>
<dbReference type="InterPro" id="IPR001789">
    <property type="entry name" value="Sig_transdc_resp-reg_receiver"/>
</dbReference>
<evidence type="ECO:0000256" key="1">
    <source>
        <dbReference type="PROSITE-ProRule" id="PRU00169"/>
    </source>
</evidence>
<evidence type="ECO:0000313" key="4">
    <source>
        <dbReference type="EMBL" id="NBG94873.1"/>
    </source>
</evidence>
<dbReference type="GO" id="GO:0003723">
    <property type="term" value="F:RNA binding"/>
    <property type="evidence" value="ECO:0007669"/>
    <property type="project" value="InterPro"/>
</dbReference>
<name>A0A845Q894_9HYPH</name>
<feature type="modified residue" description="4-aspartylphosphate" evidence="1">
    <location>
        <position position="57"/>
    </location>
</feature>
<organism evidence="4 5">
    <name type="scientific">Pyruvatibacter mobilis</name>
    <dbReference type="NCBI Taxonomy" id="1712261"/>
    <lineage>
        <taxon>Bacteria</taxon>
        <taxon>Pseudomonadati</taxon>
        <taxon>Pseudomonadota</taxon>
        <taxon>Alphaproteobacteria</taxon>
        <taxon>Hyphomicrobiales</taxon>
        <taxon>Parvibaculaceae</taxon>
        <taxon>Pyruvatibacter</taxon>
    </lineage>
</organism>
<reference evidence="4 5" key="1">
    <citation type="journal article" date="2016" name="Int. J. Syst. Evol. Microbiol.">
        <title>Pyruvatibacter mobilis gen. nov., sp. nov., a marine bacterium from the culture broth of Picochlorum sp. 122.</title>
        <authorList>
            <person name="Wang G."/>
            <person name="Tang M."/>
            <person name="Wu H."/>
            <person name="Dai S."/>
            <person name="Li T."/>
            <person name="Chen C."/>
            <person name="He H."/>
            <person name="Fan J."/>
            <person name="Xiang W."/>
            <person name="Li X."/>
        </authorList>
    </citation>
    <scope>NUCLEOTIDE SEQUENCE [LARGE SCALE GENOMIC DNA]</scope>
    <source>
        <strain evidence="4 5">GYP-11</strain>
    </source>
</reference>
<keyword evidence="1" id="KW-0597">Phosphoprotein</keyword>
<dbReference type="InterPro" id="IPR005561">
    <property type="entry name" value="ANTAR"/>
</dbReference>
<feature type="domain" description="Response regulatory" evidence="2">
    <location>
        <begin position="7"/>
        <end position="121"/>
    </location>
</feature>
<dbReference type="OrthoDB" id="9795002at2"/>
<dbReference type="PANTHER" id="PTHR43367:SF1">
    <property type="entry name" value="TWO-COMPONENT RESPONSE REGULATOR-LIKE APRR6-RELATED"/>
    <property type="match status" value="1"/>
</dbReference>
<protein>
    <submittedName>
        <fullName evidence="4">ANTAR domain-containing protein</fullName>
    </submittedName>
</protein>
<dbReference type="RefSeq" id="WP_160586935.1">
    <property type="nucleotide sequence ID" value="NZ_BMHN01000001.1"/>
</dbReference>
<dbReference type="PANTHER" id="PTHR43367">
    <property type="match status" value="1"/>
</dbReference>
<evidence type="ECO:0000313" key="5">
    <source>
        <dbReference type="Proteomes" id="UP000470384"/>
    </source>
</evidence>
<accession>A0A845Q894</accession>
<dbReference type="PIRSF" id="PIRSF036382">
    <property type="entry name" value="RR_antiterm"/>
    <property type="match status" value="1"/>
</dbReference>
<dbReference type="SMART" id="SM01012">
    <property type="entry name" value="ANTAR"/>
    <property type="match status" value="1"/>
</dbReference>
<dbReference type="Proteomes" id="UP000470384">
    <property type="component" value="Unassembled WGS sequence"/>
</dbReference>
<dbReference type="InterPro" id="IPR011006">
    <property type="entry name" value="CheY-like_superfamily"/>
</dbReference>
<dbReference type="GeneID" id="300655783"/>
<sequence length="199" mass="22310">MPDASLRVLIYDENHLRASILEEGLREAGLDQIAVVAELGGIVARIAEFDPQVIFLDLANPNRDRLESMLQVSRAISRPIAVFVDESDSDTIDAAVEAGVSAYIVDGLKKERVRSILDITISRFNAFNRLKSELDEVRTELADRKIVDQAKLLLMKRRRITEDEAYALLRRTAMSKNCRIPEVAESIVMAADLFPEETP</sequence>
<dbReference type="InterPro" id="IPR036388">
    <property type="entry name" value="WH-like_DNA-bd_sf"/>
</dbReference>
<feature type="domain" description="ANTAR" evidence="3">
    <location>
        <begin position="127"/>
        <end position="188"/>
    </location>
</feature>